<evidence type="ECO:0000313" key="2">
    <source>
        <dbReference type="Proteomes" id="UP000231279"/>
    </source>
</evidence>
<evidence type="ECO:0000313" key="1">
    <source>
        <dbReference type="EMBL" id="PIN26591.1"/>
    </source>
</evidence>
<protein>
    <submittedName>
        <fullName evidence="1">Uncharacterized protein</fullName>
    </submittedName>
</protein>
<sequence length="107" mass="11959">MGKASKWIRNLLMGKREDQGKIACPSVPAETCTLDTPVVISPVNIPKAKGRWSFKRLTSKRARSFDSSILMPKQALLEYCPTHTQPILLNQQAAATKIQAVYRSYLV</sequence>
<name>A0A2G9IA13_9LAMI</name>
<dbReference type="PROSITE" id="PS50096">
    <property type="entry name" value="IQ"/>
    <property type="match status" value="1"/>
</dbReference>
<accession>A0A2G9IA13</accession>
<dbReference type="AlphaFoldDB" id="A0A2G9IA13"/>
<comment type="caution">
    <text evidence="1">The sequence shown here is derived from an EMBL/GenBank/DDBJ whole genome shotgun (WGS) entry which is preliminary data.</text>
</comment>
<reference evidence="2" key="1">
    <citation type="journal article" date="2018" name="Gigascience">
        <title>Genome assembly of the Pink Ipe (Handroanthus impetiginosus, Bignoniaceae), a highly valued, ecologically keystone Neotropical timber forest tree.</title>
        <authorList>
            <person name="Silva-Junior O.B."/>
            <person name="Grattapaglia D."/>
            <person name="Novaes E."/>
            <person name="Collevatti R.G."/>
        </authorList>
    </citation>
    <scope>NUCLEOTIDE SEQUENCE [LARGE SCALE GENOMIC DNA]</scope>
    <source>
        <strain evidence="2">cv. UFG-1</strain>
    </source>
</reference>
<keyword evidence="2" id="KW-1185">Reference proteome</keyword>
<dbReference type="EMBL" id="NKXS01000072">
    <property type="protein sequence ID" value="PIN26591.1"/>
    <property type="molecule type" value="Genomic_DNA"/>
</dbReference>
<dbReference type="OrthoDB" id="1298402at2759"/>
<gene>
    <name evidence="1" type="ORF">CDL12_00658</name>
</gene>
<organism evidence="1 2">
    <name type="scientific">Handroanthus impetiginosus</name>
    <dbReference type="NCBI Taxonomy" id="429701"/>
    <lineage>
        <taxon>Eukaryota</taxon>
        <taxon>Viridiplantae</taxon>
        <taxon>Streptophyta</taxon>
        <taxon>Embryophyta</taxon>
        <taxon>Tracheophyta</taxon>
        <taxon>Spermatophyta</taxon>
        <taxon>Magnoliopsida</taxon>
        <taxon>eudicotyledons</taxon>
        <taxon>Gunneridae</taxon>
        <taxon>Pentapetalae</taxon>
        <taxon>asterids</taxon>
        <taxon>lamiids</taxon>
        <taxon>Lamiales</taxon>
        <taxon>Bignoniaceae</taxon>
        <taxon>Crescentiina</taxon>
        <taxon>Tabebuia alliance</taxon>
        <taxon>Handroanthus</taxon>
    </lineage>
</organism>
<dbReference type="Proteomes" id="UP000231279">
    <property type="component" value="Unassembled WGS sequence"/>
</dbReference>
<dbReference type="CDD" id="cd23767">
    <property type="entry name" value="IQCD"/>
    <property type="match status" value="1"/>
</dbReference>
<proteinExistence type="predicted"/>